<evidence type="ECO:0000259" key="8">
    <source>
        <dbReference type="SMART" id="SM00062"/>
    </source>
</evidence>
<dbReference type="RefSeq" id="WP_246516896.1">
    <property type="nucleotide sequence ID" value="NZ_BORB01000029.1"/>
</dbReference>
<proteinExistence type="inferred from homology"/>
<comment type="similarity">
    <text evidence="2 6">Belongs to the bacterial solute-binding protein 3 family.</text>
</comment>
<evidence type="ECO:0000256" key="4">
    <source>
        <dbReference type="ARBA" id="ARBA00023139"/>
    </source>
</evidence>
<organism evidence="10 11">
    <name type="scientific">Lederbergia ruris</name>
    <dbReference type="NCBI Taxonomy" id="217495"/>
    <lineage>
        <taxon>Bacteria</taxon>
        <taxon>Bacillati</taxon>
        <taxon>Bacillota</taxon>
        <taxon>Bacilli</taxon>
        <taxon>Bacillales</taxon>
        <taxon>Bacillaceae</taxon>
        <taxon>Lederbergia</taxon>
    </lineage>
</organism>
<evidence type="ECO:0000259" key="9">
    <source>
        <dbReference type="SMART" id="SM00079"/>
    </source>
</evidence>
<evidence type="ECO:0000256" key="5">
    <source>
        <dbReference type="ARBA" id="ARBA00023288"/>
    </source>
</evidence>
<dbReference type="InterPro" id="IPR001320">
    <property type="entry name" value="Iontro_rcpt_C"/>
</dbReference>
<keyword evidence="3 7" id="KW-0732">Signal</keyword>
<gene>
    <name evidence="10" type="primary">glnH_2</name>
    <name evidence="10" type="ORF">J8TS2_30550</name>
</gene>
<sequence>MKKKFIFLVAMVSIMLTLAACGTKENADGSKGNGDTKGKTYTVATDSNFKPFEYLNTKTGELEGFDVDLIKEIAKRAGYEVEFETMDFDGLLAGMQGGRYEIGIAGMSITPEREETLDFSIPYYDSGIILMVPTDSDIESIDDVDGKKIGSRQGSTSESFLGKNTEAQVEAYPEIVTAYMNLANGKLDGVLYDVPNVQYYIAQEGKGKLKTTGEILQGESYGIAFKKGSELVDPSNEALESMIKDGTYAEIYEKYFGEKPGDEWLGEE</sequence>
<comment type="subcellular location">
    <subcellularLocation>
        <location evidence="1">Cell envelope</location>
    </subcellularLocation>
</comment>
<evidence type="ECO:0000256" key="6">
    <source>
        <dbReference type="RuleBase" id="RU003744"/>
    </source>
</evidence>
<keyword evidence="5" id="KW-0449">Lipoprotein</keyword>
<dbReference type="PROSITE" id="PS01039">
    <property type="entry name" value="SBP_BACTERIAL_3"/>
    <property type="match status" value="1"/>
</dbReference>
<dbReference type="InterPro" id="IPR018313">
    <property type="entry name" value="SBP_3_CS"/>
</dbReference>
<dbReference type="Proteomes" id="UP000679950">
    <property type="component" value="Unassembled WGS sequence"/>
</dbReference>
<dbReference type="PANTHER" id="PTHR35936:SF38">
    <property type="entry name" value="GLUTAMINE-BINDING PERIPLASMIC PROTEIN"/>
    <property type="match status" value="1"/>
</dbReference>
<evidence type="ECO:0000256" key="2">
    <source>
        <dbReference type="ARBA" id="ARBA00010333"/>
    </source>
</evidence>
<dbReference type="SMART" id="SM00079">
    <property type="entry name" value="PBPe"/>
    <property type="match status" value="1"/>
</dbReference>
<accession>A0ABQ4KMN1</accession>
<evidence type="ECO:0000313" key="11">
    <source>
        <dbReference type="Proteomes" id="UP000679950"/>
    </source>
</evidence>
<dbReference type="SMART" id="SM00062">
    <property type="entry name" value="PBPb"/>
    <property type="match status" value="1"/>
</dbReference>
<evidence type="ECO:0000313" key="10">
    <source>
        <dbReference type="EMBL" id="GIN58736.1"/>
    </source>
</evidence>
<dbReference type="EMBL" id="BORB01000029">
    <property type="protein sequence ID" value="GIN58736.1"/>
    <property type="molecule type" value="Genomic_DNA"/>
</dbReference>
<keyword evidence="11" id="KW-1185">Reference proteome</keyword>
<keyword evidence="4" id="KW-0564">Palmitate</keyword>
<feature type="chain" id="PRO_5046417170" evidence="7">
    <location>
        <begin position="20"/>
        <end position="268"/>
    </location>
</feature>
<evidence type="ECO:0000256" key="1">
    <source>
        <dbReference type="ARBA" id="ARBA00004196"/>
    </source>
</evidence>
<feature type="domain" description="Solute-binding protein family 3/N-terminal" evidence="8">
    <location>
        <begin position="40"/>
        <end position="259"/>
    </location>
</feature>
<dbReference type="Pfam" id="PF00497">
    <property type="entry name" value="SBP_bac_3"/>
    <property type="match status" value="1"/>
</dbReference>
<dbReference type="PROSITE" id="PS51257">
    <property type="entry name" value="PROKAR_LIPOPROTEIN"/>
    <property type="match status" value="1"/>
</dbReference>
<feature type="signal peptide" evidence="7">
    <location>
        <begin position="1"/>
        <end position="19"/>
    </location>
</feature>
<name>A0ABQ4KMN1_9BACI</name>
<reference evidence="10 11" key="1">
    <citation type="submission" date="2021-03" db="EMBL/GenBank/DDBJ databases">
        <title>Antimicrobial resistance genes in bacteria isolated from Japanese honey, and their potential for conferring macrolide and lincosamide resistance in the American foulbrood pathogen Paenibacillus larvae.</title>
        <authorList>
            <person name="Okamoto M."/>
            <person name="Kumagai M."/>
            <person name="Kanamori H."/>
            <person name="Takamatsu D."/>
        </authorList>
    </citation>
    <scope>NUCLEOTIDE SEQUENCE [LARGE SCALE GENOMIC DNA]</scope>
    <source>
        <strain evidence="10 11">J8TS2</strain>
    </source>
</reference>
<protein>
    <submittedName>
        <fullName evidence="10">Amino acid ABC transporter substrate-binding protein</fullName>
    </submittedName>
</protein>
<evidence type="ECO:0000256" key="7">
    <source>
        <dbReference type="SAM" id="SignalP"/>
    </source>
</evidence>
<dbReference type="InterPro" id="IPR001638">
    <property type="entry name" value="Solute-binding_3/MltF_N"/>
</dbReference>
<dbReference type="PANTHER" id="PTHR35936">
    <property type="entry name" value="MEMBRANE-BOUND LYTIC MUREIN TRANSGLYCOSYLASE F"/>
    <property type="match status" value="1"/>
</dbReference>
<dbReference type="SUPFAM" id="SSF53850">
    <property type="entry name" value="Periplasmic binding protein-like II"/>
    <property type="match status" value="1"/>
</dbReference>
<feature type="domain" description="Ionotropic glutamate receptor C-terminal" evidence="9">
    <location>
        <begin position="40"/>
        <end position="258"/>
    </location>
</feature>
<comment type="caution">
    <text evidence="10">The sequence shown here is derived from an EMBL/GenBank/DDBJ whole genome shotgun (WGS) entry which is preliminary data.</text>
</comment>
<dbReference type="Gene3D" id="3.40.190.10">
    <property type="entry name" value="Periplasmic binding protein-like II"/>
    <property type="match status" value="2"/>
</dbReference>
<evidence type="ECO:0000256" key="3">
    <source>
        <dbReference type="ARBA" id="ARBA00022729"/>
    </source>
</evidence>